<name>A0AAW1NHM1_SAPOF</name>
<evidence type="ECO:0000313" key="7">
    <source>
        <dbReference type="EMBL" id="KAK9758035.1"/>
    </source>
</evidence>
<feature type="transmembrane region" description="Helical" evidence="6">
    <location>
        <begin position="45"/>
        <end position="67"/>
    </location>
</feature>
<evidence type="ECO:0000256" key="5">
    <source>
        <dbReference type="ARBA" id="ARBA00023136"/>
    </source>
</evidence>
<keyword evidence="4 6" id="KW-1133">Transmembrane helix</keyword>
<dbReference type="InterPro" id="IPR018499">
    <property type="entry name" value="Tetraspanin/Peripherin"/>
</dbReference>
<keyword evidence="8" id="KW-1185">Reference proteome</keyword>
<evidence type="ECO:0000313" key="8">
    <source>
        <dbReference type="Proteomes" id="UP001443914"/>
    </source>
</evidence>
<sequence length="270" mass="30545">MAWDHFKAFKATLIFIKYVTWPLSLVLGIHVLIPISSGAFGFKFLGILFIVIGIMSLILFCVDCAIFDRAEGVFLTESLCCGIPLYLLMIGLGIFALAVSSHGTGKSIPGITYKEYELTSCSKLMQSKVNDTHLWEKYYKRALIKHHVCSDMTSIYRADTLDKFHQRPLNPFESGCCKPPDECKFNYTSPTIWINSTNNDNSSTNIDCYKWSNDPNTYCFDCESCKAAFAQDVKHYWSLPGIMAIVVLVKFVLATLFYCLGICCNLNMKW</sequence>
<dbReference type="EMBL" id="JBDFQZ010000001">
    <property type="protein sequence ID" value="KAK9758035.1"/>
    <property type="molecule type" value="Genomic_DNA"/>
</dbReference>
<dbReference type="PANTHER" id="PTHR32191">
    <property type="entry name" value="TETRASPANIN-8-RELATED"/>
    <property type="match status" value="1"/>
</dbReference>
<dbReference type="Proteomes" id="UP001443914">
    <property type="component" value="Unassembled WGS sequence"/>
</dbReference>
<dbReference type="GO" id="GO:0009734">
    <property type="term" value="P:auxin-activated signaling pathway"/>
    <property type="evidence" value="ECO:0007669"/>
    <property type="project" value="InterPro"/>
</dbReference>
<evidence type="ECO:0000256" key="3">
    <source>
        <dbReference type="ARBA" id="ARBA00022692"/>
    </source>
</evidence>
<dbReference type="Pfam" id="PF00335">
    <property type="entry name" value="Tetraspanin"/>
    <property type="match status" value="1"/>
</dbReference>
<comment type="similarity">
    <text evidence="2">Belongs to the tetraspanin (TM4SF) family.</text>
</comment>
<dbReference type="AlphaFoldDB" id="A0AAW1NHM1"/>
<comment type="caution">
    <text evidence="7">The sequence shown here is derived from an EMBL/GenBank/DDBJ whole genome shotgun (WGS) entry which is preliminary data.</text>
</comment>
<evidence type="ECO:0000256" key="6">
    <source>
        <dbReference type="SAM" id="Phobius"/>
    </source>
</evidence>
<accession>A0AAW1NHM1</accession>
<feature type="transmembrane region" description="Helical" evidence="6">
    <location>
        <begin position="242"/>
        <end position="266"/>
    </location>
</feature>
<feature type="transmembrane region" description="Helical" evidence="6">
    <location>
        <begin position="79"/>
        <end position="99"/>
    </location>
</feature>
<evidence type="ECO:0000256" key="2">
    <source>
        <dbReference type="ARBA" id="ARBA00006840"/>
    </source>
</evidence>
<proteinExistence type="inferred from homology"/>
<keyword evidence="3 6" id="KW-0812">Transmembrane</keyword>
<protein>
    <submittedName>
        <fullName evidence="7">Uncharacterized protein</fullName>
    </submittedName>
</protein>
<dbReference type="GO" id="GO:0016020">
    <property type="term" value="C:membrane"/>
    <property type="evidence" value="ECO:0007669"/>
    <property type="project" value="UniProtKB-SubCell"/>
</dbReference>
<organism evidence="7 8">
    <name type="scientific">Saponaria officinalis</name>
    <name type="common">Common soapwort</name>
    <name type="synonym">Lychnis saponaria</name>
    <dbReference type="NCBI Taxonomy" id="3572"/>
    <lineage>
        <taxon>Eukaryota</taxon>
        <taxon>Viridiplantae</taxon>
        <taxon>Streptophyta</taxon>
        <taxon>Embryophyta</taxon>
        <taxon>Tracheophyta</taxon>
        <taxon>Spermatophyta</taxon>
        <taxon>Magnoliopsida</taxon>
        <taxon>eudicotyledons</taxon>
        <taxon>Gunneridae</taxon>
        <taxon>Pentapetalae</taxon>
        <taxon>Caryophyllales</taxon>
        <taxon>Caryophyllaceae</taxon>
        <taxon>Caryophylleae</taxon>
        <taxon>Saponaria</taxon>
    </lineage>
</organism>
<dbReference type="InterPro" id="IPR044991">
    <property type="entry name" value="TET_plant"/>
</dbReference>
<evidence type="ECO:0000256" key="4">
    <source>
        <dbReference type="ARBA" id="ARBA00022989"/>
    </source>
</evidence>
<comment type="subcellular location">
    <subcellularLocation>
        <location evidence="1">Membrane</location>
        <topology evidence="1">Multi-pass membrane protein</topology>
    </subcellularLocation>
</comment>
<keyword evidence="5 6" id="KW-0472">Membrane</keyword>
<feature type="transmembrane region" description="Helical" evidence="6">
    <location>
        <begin position="12"/>
        <end position="33"/>
    </location>
</feature>
<evidence type="ECO:0000256" key="1">
    <source>
        <dbReference type="ARBA" id="ARBA00004141"/>
    </source>
</evidence>
<gene>
    <name evidence="7" type="ORF">RND81_01G202100</name>
</gene>
<reference evidence="7" key="1">
    <citation type="submission" date="2024-03" db="EMBL/GenBank/DDBJ databases">
        <title>WGS assembly of Saponaria officinalis var. Norfolk2.</title>
        <authorList>
            <person name="Jenkins J."/>
            <person name="Shu S."/>
            <person name="Grimwood J."/>
            <person name="Barry K."/>
            <person name="Goodstein D."/>
            <person name="Schmutz J."/>
            <person name="Leebens-Mack J."/>
            <person name="Osbourn A."/>
        </authorList>
    </citation>
    <scope>NUCLEOTIDE SEQUENCE [LARGE SCALE GENOMIC DNA]</scope>
    <source>
        <strain evidence="7">JIC</strain>
    </source>
</reference>